<accession>A0A1S5R1M9</accession>
<evidence type="ECO:0000313" key="2">
    <source>
        <dbReference type="Proteomes" id="UP000223738"/>
    </source>
</evidence>
<evidence type="ECO:0000313" key="1">
    <source>
        <dbReference type="EMBL" id="ANA49313.1"/>
    </source>
</evidence>
<dbReference type="Proteomes" id="UP000223738">
    <property type="component" value="Segment"/>
</dbReference>
<keyword evidence="2" id="KW-1185">Reference proteome</keyword>
<reference evidence="1 2" key="1">
    <citation type="submission" date="2016-03" db="EMBL/GenBank/DDBJ databases">
        <title>Characterization of pf16 and phiPMW: Two novel phages infecting Pseudomonas putida PpG1.</title>
        <authorList>
            <person name="Magill D.J."/>
            <person name="Krylov V.N."/>
            <person name="Allen C.C.R."/>
            <person name="McGrath J.W."/>
            <person name="Quinn J.P."/>
            <person name="Kulakov L.A."/>
        </authorList>
    </citation>
    <scope>NUCLEOTIDE SEQUENCE [LARGE SCALE GENOMIC DNA]</scope>
</reference>
<organism evidence="1 2">
    <name type="scientific">Pseudomonas phage phiPMW</name>
    <dbReference type="NCBI Taxonomy" id="1815582"/>
    <lineage>
        <taxon>Viruses</taxon>
        <taxon>Duplodnaviria</taxon>
        <taxon>Heunggongvirae</taxon>
        <taxon>Uroviricota</taxon>
        <taxon>Caudoviricetes</taxon>
        <taxon>Plaisancevirus</taxon>
        <taxon>Plaisancevirus PMW</taxon>
    </lineage>
</organism>
<dbReference type="EMBL" id="KU862660">
    <property type="protein sequence ID" value="ANA49313.1"/>
    <property type="molecule type" value="Genomic_DNA"/>
</dbReference>
<protein>
    <submittedName>
        <fullName evidence="1">Uncharacterized protein</fullName>
    </submittedName>
</protein>
<sequence length="118" mass="12808">MKRLIGVALAAIIGVQSAHALERDPVTGIPVIGLKMCEEQKTLAIHAMTMRQAEFTKGHAQRNMPSGRLSQAILDLMYRSEVGSTKEHQIDLIIEAGDTVHAACIKAAKQTDMKMNGV</sequence>
<gene>
    <name evidence="1" type="ORF">PMW_188</name>
</gene>
<name>A0A1S5R1M9_9CAUD</name>
<proteinExistence type="predicted"/>